<name>A0A9W7H8U0_HIBTR</name>
<keyword evidence="7 8" id="KW-0539">Nucleus</keyword>
<dbReference type="PROSITE" id="PS01361">
    <property type="entry name" value="ZF_DOF_1"/>
    <property type="match status" value="1"/>
</dbReference>
<keyword evidence="6 9" id="KW-0804">Transcription</keyword>
<evidence type="ECO:0000256" key="4">
    <source>
        <dbReference type="ARBA" id="ARBA00023015"/>
    </source>
</evidence>
<evidence type="ECO:0000256" key="10">
    <source>
        <dbReference type="SAM" id="MobiDB-lite"/>
    </source>
</evidence>
<proteinExistence type="predicted"/>
<keyword evidence="5 8" id="KW-0238">DNA-binding</keyword>
<evidence type="ECO:0000256" key="5">
    <source>
        <dbReference type="ARBA" id="ARBA00023125"/>
    </source>
</evidence>
<dbReference type="PANTHER" id="PTHR31992:SF108">
    <property type="entry name" value="DOF ZINC FINGER PROTEIN"/>
    <property type="match status" value="1"/>
</dbReference>
<organism evidence="12 13">
    <name type="scientific">Hibiscus trionum</name>
    <name type="common">Flower of an hour</name>
    <dbReference type="NCBI Taxonomy" id="183268"/>
    <lineage>
        <taxon>Eukaryota</taxon>
        <taxon>Viridiplantae</taxon>
        <taxon>Streptophyta</taxon>
        <taxon>Embryophyta</taxon>
        <taxon>Tracheophyta</taxon>
        <taxon>Spermatophyta</taxon>
        <taxon>Magnoliopsida</taxon>
        <taxon>eudicotyledons</taxon>
        <taxon>Gunneridae</taxon>
        <taxon>Pentapetalae</taxon>
        <taxon>rosids</taxon>
        <taxon>malvids</taxon>
        <taxon>Malvales</taxon>
        <taxon>Malvaceae</taxon>
        <taxon>Malvoideae</taxon>
        <taxon>Hibiscus</taxon>
    </lineage>
</organism>
<evidence type="ECO:0000256" key="8">
    <source>
        <dbReference type="PROSITE-ProRule" id="PRU00071"/>
    </source>
</evidence>
<dbReference type="PROSITE" id="PS50884">
    <property type="entry name" value="ZF_DOF_2"/>
    <property type="match status" value="1"/>
</dbReference>
<dbReference type="Proteomes" id="UP001165190">
    <property type="component" value="Unassembled WGS sequence"/>
</dbReference>
<comment type="caution">
    <text evidence="12">The sequence shown here is derived from an EMBL/GenBank/DDBJ whole genome shotgun (WGS) entry which is preliminary data.</text>
</comment>
<evidence type="ECO:0000256" key="9">
    <source>
        <dbReference type="RuleBase" id="RU369094"/>
    </source>
</evidence>
<dbReference type="GO" id="GO:0003700">
    <property type="term" value="F:DNA-binding transcription factor activity"/>
    <property type="evidence" value="ECO:0007669"/>
    <property type="project" value="UniProtKB-UniRule"/>
</dbReference>
<comment type="function">
    <text evidence="9">Transcription factor that binds specifically to a 5'-AA[AG]G-3' consensus core sequence.</text>
</comment>
<evidence type="ECO:0000256" key="2">
    <source>
        <dbReference type="ARBA" id="ARBA00022771"/>
    </source>
</evidence>
<dbReference type="EMBL" id="BSYR01000010">
    <property type="protein sequence ID" value="GMI72808.1"/>
    <property type="molecule type" value="Genomic_DNA"/>
</dbReference>
<evidence type="ECO:0000256" key="7">
    <source>
        <dbReference type="ARBA" id="ARBA00023242"/>
    </source>
</evidence>
<evidence type="ECO:0000256" key="3">
    <source>
        <dbReference type="ARBA" id="ARBA00022833"/>
    </source>
</evidence>
<keyword evidence="2 8" id="KW-0863">Zinc-finger</keyword>
<keyword evidence="4 9" id="KW-0805">Transcription regulation</keyword>
<dbReference type="OrthoDB" id="1927254at2759"/>
<reference evidence="12" key="1">
    <citation type="submission" date="2023-05" db="EMBL/GenBank/DDBJ databases">
        <title>Genome and transcriptome analyses reveal genes involved in the formation of fine ridges on petal epidermal cells in Hibiscus trionum.</title>
        <authorList>
            <person name="Koshimizu S."/>
            <person name="Masuda S."/>
            <person name="Ishii T."/>
            <person name="Shirasu K."/>
            <person name="Hoshino A."/>
            <person name="Arita M."/>
        </authorList>
    </citation>
    <scope>NUCLEOTIDE SEQUENCE</scope>
    <source>
        <strain evidence="12">Hamamatsu line</strain>
    </source>
</reference>
<dbReference type="Pfam" id="PF02701">
    <property type="entry name" value="Zn_ribbon_Dof"/>
    <property type="match status" value="1"/>
</dbReference>
<sequence>MGLSSKQVSSDGIGWNQGQSLLQAAPITELPQASSMKRRHKQNQQLESEPPLKCPRCGSSNTKFCYYNNYNKSQPRYFCKTCRRHWTNGGTLRNVPVGGGRKNKRTKTSAASGVISRLDSFIAIQPQQQRKDHDQLRPSSLFNGVCLGSSTMSQELLFQFSSLSSSCFEKSPSAISTSFRTSSIYNYSGETMEDQTTTMPVISGTDSHTWEEPITSSGIEMANCNWDWDDIHDLVSTDLNTQTMKKDNLFLQCLDYSKALHS</sequence>
<dbReference type="InterPro" id="IPR045174">
    <property type="entry name" value="Dof"/>
</dbReference>
<evidence type="ECO:0000259" key="11">
    <source>
        <dbReference type="PROSITE" id="PS50884"/>
    </source>
</evidence>
<keyword evidence="1 9" id="KW-0479">Metal-binding</keyword>
<evidence type="ECO:0000256" key="1">
    <source>
        <dbReference type="ARBA" id="ARBA00022723"/>
    </source>
</evidence>
<dbReference type="InterPro" id="IPR003851">
    <property type="entry name" value="Znf_Dof"/>
</dbReference>
<evidence type="ECO:0000313" key="12">
    <source>
        <dbReference type="EMBL" id="GMI72808.1"/>
    </source>
</evidence>
<accession>A0A9W7H8U0</accession>
<gene>
    <name evidence="12" type="ORF">HRI_000950100</name>
</gene>
<dbReference type="PANTHER" id="PTHR31992">
    <property type="entry name" value="DOF ZINC FINGER PROTEIN DOF1.4-RELATED"/>
    <property type="match status" value="1"/>
</dbReference>
<feature type="domain" description="Dof-type" evidence="11">
    <location>
        <begin position="52"/>
        <end position="106"/>
    </location>
</feature>
<dbReference type="GO" id="GO:0003677">
    <property type="term" value="F:DNA binding"/>
    <property type="evidence" value="ECO:0007669"/>
    <property type="project" value="UniProtKB-UniRule"/>
</dbReference>
<evidence type="ECO:0000256" key="6">
    <source>
        <dbReference type="ARBA" id="ARBA00023163"/>
    </source>
</evidence>
<feature type="region of interest" description="Disordered" evidence="10">
    <location>
        <begin position="32"/>
        <end position="52"/>
    </location>
</feature>
<keyword evidence="13" id="KW-1185">Reference proteome</keyword>
<evidence type="ECO:0000313" key="13">
    <source>
        <dbReference type="Proteomes" id="UP001165190"/>
    </source>
</evidence>
<protein>
    <recommendedName>
        <fullName evidence="9">Dof zinc finger protein</fullName>
    </recommendedName>
</protein>
<comment type="subcellular location">
    <subcellularLocation>
        <location evidence="8 9">Nucleus</location>
    </subcellularLocation>
</comment>
<dbReference type="AlphaFoldDB" id="A0A9W7H8U0"/>
<dbReference type="GO" id="GO:0005634">
    <property type="term" value="C:nucleus"/>
    <property type="evidence" value="ECO:0007669"/>
    <property type="project" value="UniProtKB-SubCell"/>
</dbReference>
<keyword evidence="3 9" id="KW-0862">Zinc</keyword>
<dbReference type="GO" id="GO:0008270">
    <property type="term" value="F:zinc ion binding"/>
    <property type="evidence" value="ECO:0007669"/>
    <property type="project" value="UniProtKB-KW"/>
</dbReference>